<keyword evidence="2" id="KW-1185">Reference proteome</keyword>
<comment type="caution">
    <text evidence="1">The sequence shown here is derived from an EMBL/GenBank/DDBJ whole genome shotgun (WGS) entry which is preliminary data.</text>
</comment>
<accession>A0ABW2YTF7</accession>
<dbReference type="RefSeq" id="WP_377097967.1">
    <property type="nucleotide sequence ID" value="NZ_JBHTHU010000002.1"/>
</dbReference>
<dbReference type="EMBL" id="JBHTHU010000002">
    <property type="protein sequence ID" value="MFD0749524.1"/>
    <property type="molecule type" value="Genomic_DNA"/>
</dbReference>
<gene>
    <name evidence="1" type="ORF">ACFQZS_05175</name>
</gene>
<proteinExistence type="predicted"/>
<name>A0ABW2YTF7_9SPHI</name>
<evidence type="ECO:0000313" key="1">
    <source>
        <dbReference type="EMBL" id="MFD0749524.1"/>
    </source>
</evidence>
<organism evidence="1 2">
    <name type="scientific">Mucilaginibacter calamicampi</name>
    <dbReference type="NCBI Taxonomy" id="1302352"/>
    <lineage>
        <taxon>Bacteria</taxon>
        <taxon>Pseudomonadati</taxon>
        <taxon>Bacteroidota</taxon>
        <taxon>Sphingobacteriia</taxon>
        <taxon>Sphingobacteriales</taxon>
        <taxon>Sphingobacteriaceae</taxon>
        <taxon>Mucilaginibacter</taxon>
    </lineage>
</organism>
<reference evidence="2" key="1">
    <citation type="journal article" date="2019" name="Int. J. Syst. Evol. Microbiol.">
        <title>The Global Catalogue of Microorganisms (GCM) 10K type strain sequencing project: providing services to taxonomists for standard genome sequencing and annotation.</title>
        <authorList>
            <consortium name="The Broad Institute Genomics Platform"/>
            <consortium name="The Broad Institute Genome Sequencing Center for Infectious Disease"/>
            <person name="Wu L."/>
            <person name="Ma J."/>
        </authorList>
    </citation>
    <scope>NUCLEOTIDE SEQUENCE [LARGE SCALE GENOMIC DNA]</scope>
    <source>
        <strain evidence="2">CCUG 63418</strain>
    </source>
</reference>
<evidence type="ECO:0000313" key="2">
    <source>
        <dbReference type="Proteomes" id="UP001596958"/>
    </source>
</evidence>
<protein>
    <submittedName>
        <fullName evidence="1">Uncharacterized protein</fullName>
    </submittedName>
</protein>
<dbReference type="Proteomes" id="UP001596958">
    <property type="component" value="Unassembled WGS sequence"/>
</dbReference>
<sequence>MKQFTLTFFAVVAAITVQAQKLPNKQEISLKAPVNIKIDGKATEWGSFKAYNSATGLLYSIANDSQNLYLVTQTKISGIRDKVWSGGISLIFTKTSGTEKNAVSSLTYSAMPKDRQAIITNLMKDTSADVKEINSAIAGSLKTIAIKNFDGFNEDVISIYNDYGITAAGYMTDKNTYGCEIAIPLKYLKSAVSSKSVIKYTLQANGMSFGTVTVNMNGKEVDGNSVSFQLKELINNSNPTTDPGVIPLKELINDTNVSGEYTLAK</sequence>